<keyword evidence="2" id="KW-0227">DNA damage</keyword>
<feature type="domain" description="HhH-GPD" evidence="5">
    <location>
        <begin position="94"/>
        <end position="249"/>
    </location>
</feature>
<dbReference type="GO" id="GO:0008725">
    <property type="term" value="F:DNA-3-methyladenine glycosylase activity"/>
    <property type="evidence" value="ECO:0007669"/>
    <property type="project" value="TreeGrafter"/>
</dbReference>
<dbReference type="FunFam" id="1.10.340.30:FF:000004">
    <property type="entry name" value="DNA-3-methyladenine glycosylase II"/>
    <property type="match status" value="1"/>
</dbReference>
<sequence>MSAAATSSTAKKIPFRSRKVRISSSEPPSTDTSKKPRLVLPILPRSLSAPGELDSALGHLRAVDPTIAHLINSHDPPAFDNSATPFLFLSRSILYQQLATKAAASIYARFLSLCGGEDSVLPEIVSALTPQQLREIGVSARKASYLHDLSSKYLSGVLTDPAIVAMDDESLLSLLTLVKGIGPWSVHMFLIFSLHRPDVLPVGDLGVRKGVQMLHGLKKVPEPSEMEELCEPWRPYRSAGAWYMWRLVESKGKHS</sequence>
<feature type="compositionally biased region" description="Low complexity" evidence="4">
    <location>
        <begin position="1"/>
        <end position="10"/>
    </location>
</feature>
<dbReference type="PANTHER" id="PTHR43003">
    <property type="entry name" value="DNA-3-METHYLADENINE GLYCOSYLASE"/>
    <property type="match status" value="1"/>
</dbReference>
<dbReference type="GO" id="GO:0005634">
    <property type="term" value="C:nucleus"/>
    <property type="evidence" value="ECO:0007669"/>
    <property type="project" value="TreeGrafter"/>
</dbReference>
<dbReference type="Proteomes" id="UP000636800">
    <property type="component" value="Unassembled WGS sequence"/>
</dbReference>
<comment type="caution">
    <text evidence="6">The sequence shown here is derived from an EMBL/GenBank/DDBJ whole genome shotgun (WGS) entry which is preliminary data.</text>
</comment>
<dbReference type="InterPro" id="IPR011257">
    <property type="entry name" value="DNA_glycosylase"/>
</dbReference>
<feature type="compositionally biased region" description="Polar residues" evidence="4">
    <location>
        <begin position="22"/>
        <end position="31"/>
    </location>
</feature>
<evidence type="ECO:0000313" key="7">
    <source>
        <dbReference type="Proteomes" id="UP000636800"/>
    </source>
</evidence>
<organism evidence="6 7">
    <name type="scientific">Vanilla planifolia</name>
    <name type="common">Vanilla</name>
    <dbReference type="NCBI Taxonomy" id="51239"/>
    <lineage>
        <taxon>Eukaryota</taxon>
        <taxon>Viridiplantae</taxon>
        <taxon>Streptophyta</taxon>
        <taxon>Embryophyta</taxon>
        <taxon>Tracheophyta</taxon>
        <taxon>Spermatophyta</taxon>
        <taxon>Magnoliopsida</taxon>
        <taxon>Liliopsida</taxon>
        <taxon>Asparagales</taxon>
        <taxon>Orchidaceae</taxon>
        <taxon>Vanilloideae</taxon>
        <taxon>Vanilleae</taxon>
        <taxon>Vanilla</taxon>
    </lineage>
</organism>
<dbReference type="GO" id="GO:0006307">
    <property type="term" value="P:DNA alkylation repair"/>
    <property type="evidence" value="ECO:0007669"/>
    <property type="project" value="TreeGrafter"/>
</dbReference>
<protein>
    <recommendedName>
        <fullName evidence="5">HhH-GPD domain-containing protein</fullName>
    </recommendedName>
</protein>
<dbReference type="Gene3D" id="1.10.340.30">
    <property type="entry name" value="Hypothetical protein, domain 2"/>
    <property type="match status" value="1"/>
</dbReference>
<dbReference type="FunFam" id="1.10.1670.40:FF:000001">
    <property type="entry name" value="Probable DNA-3-methyladenine glycosylase 2"/>
    <property type="match status" value="1"/>
</dbReference>
<dbReference type="SMART" id="SM00478">
    <property type="entry name" value="ENDO3c"/>
    <property type="match status" value="1"/>
</dbReference>
<dbReference type="OrthoDB" id="1933744at2759"/>
<proteinExistence type="inferred from homology"/>
<dbReference type="InterPro" id="IPR051912">
    <property type="entry name" value="Alkylbase_DNA_Glycosylase/TA"/>
</dbReference>
<keyword evidence="7" id="KW-1185">Reference proteome</keyword>
<dbReference type="Pfam" id="PF00730">
    <property type="entry name" value="HhH-GPD"/>
    <property type="match status" value="1"/>
</dbReference>
<evidence type="ECO:0000256" key="3">
    <source>
        <dbReference type="ARBA" id="ARBA00023204"/>
    </source>
</evidence>
<reference evidence="6 7" key="1">
    <citation type="journal article" date="2020" name="Nat. Food">
        <title>A phased Vanilla planifolia genome enables genetic improvement of flavour and production.</title>
        <authorList>
            <person name="Hasing T."/>
            <person name="Tang H."/>
            <person name="Brym M."/>
            <person name="Khazi F."/>
            <person name="Huang T."/>
            <person name="Chambers A.H."/>
        </authorList>
    </citation>
    <scope>NUCLEOTIDE SEQUENCE [LARGE SCALE GENOMIC DNA]</scope>
    <source>
        <tissue evidence="6">Leaf</tissue>
    </source>
</reference>
<evidence type="ECO:0000313" key="6">
    <source>
        <dbReference type="EMBL" id="KAG0485595.1"/>
    </source>
</evidence>
<dbReference type="GO" id="GO:0032993">
    <property type="term" value="C:protein-DNA complex"/>
    <property type="evidence" value="ECO:0007669"/>
    <property type="project" value="TreeGrafter"/>
</dbReference>
<dbReference type="SUPFAM" id="SSF48150">
    <property type="entry name" value="DNA-glycosylase"/>
    <property type="match status" value="1"/>
</dbReference>
<dbReference type="InterPro" id="IPR003265">
    <property type="entry name" value="HhH-GPD_domain"/>
</dbReference>
<evidence type="ECO:0000256" key="1">
    <source>
        <dbReference type="ARBA" id="ARBA00010817"/>
    </source>
</evidence>
<dbReference type="GO" id="GO:0032131">
    <property type="term" value="F:alkylated DNA binding"/>
    <property type="evidence" value="ECO:0007669"/>
    <property type="project" value="TreeGrafter"/>
</dbReference>
<dbReference type="GO" id="GO:0006285">
    <property type="term" value="P:base-excision repair, AP site formation"/>
    <property type="evidence" value="ECO:0007669"/>
    <property type="project" value="TreeGrafter"/>
</dbReference>
<evidence type="ECO:0000259" key="5">
    <source>
        <dbReference type="SMART" id="SM00478"/>
    </source>
</evidence>
<gene>
    <name evidence="6" type="ORF">HPP92_009674</name>
</gene>
<evidence type="ECO:0000256" key="2">
    <source>
        <dbReference type="ARBA" id="ARBA00022763"/>
    </source>
</evidence>
<keyword evidence="3" id="KW-0234">DNA repair</keyword>
<feature type="region of interest" description="Disordered" evidence="4">
    <location>
        <begin position="1"/>
        <end position="37"/>
    </location>
</feature>
<dbReference type="PANTHER" id="PTHR43003:SF2">
    <property type="entry name" value="OS05G0567500 PROTEIN"/>
    <property type="match status" value="1"/>
</dbReference>
<dbReference type="EMBL" id="JADCNL010000004">
    <property type="protein sequence ID" value="KAG0485595.1"/>
    <property type="molecule type" value="Genomic_DNA"/>
</dbReference>
<dbReference type="AlphaFoldDB" id="A0A835RCT9"/>
<dbReference type="Gene3D" id="1.10.1670.40">
    <property type="match status" value="1"/>
</dbReference>
<comment type="similarity">
    <text evidence="1">Belongs to the alkylbase DNA glycosidase AlkA family.</text>
</comment>
<name>A0A835RCT9_VANPL</name>
<dbReference type="CDD" id="cd00056">
    <property type="entry name" value="ENDO3c"/>
    <property type="match status" value="1"/>
</dbReference>
<accession>A0A835RCT9</accession>
<evidence type="ECO:0000256" key="4">
    <source>
        <dbReference type="SAM" id="MobiDB-lite"/>
    </source>
</evidence>
<dbReference type="GO" id="GO:0043916">
    <property type="term" value="F:DNA-7-methylguanine glycosylase activity"/>
    <property type="evidence" value="ECO:0007669"/>
    <property type="project" value="TreeGrafter"/>
</dbReference>